<dbReference type="Pfam" id="PF01420">
    <property type="entry name" value="Methylase_S"/>
    <property type="match status" value="1"/>
</dbReference>
<protein>
    <recommendedName>
        <fullName evidence="4">Type I restriction modification DNA specificity domain-containing protein</fullName>
    </recommendedName>
</protein>
<dbReference type="InterPro" id="IPR000055">
    <property type="entry name" value="Restrct_endonuc_typeI_TRD"/>
</dbReference>
<dbReference type="InterPro" id="IPR052021">
    <property type="entry name" value="Type-I_RS_S_subunit"/>
</dbReference>
<keyword evidence="2" id="KW-0680">Restriction system</keyword>
<dbReference type="CDD" id="cd16961">
    <property type="entry name" value="RMtype1_S_TRD-CR_like"/>
    <property type="match status" value="1"/>
</dbReference>
<evidence type="ECO:0000259" key="4">
    <source>
        <dbReference type="Pfam" id="PF01420"/>
    </source>
</evidence>
<dbReference type="PANTHER" id="PTHR30408:SF13">
    <property type="entry name" value="TYPE I RESTRICTION ENZYME HINDI SPECIFICITY SUBUNIT"/>
    <property type="match status" value="1"/>
</dbReference>
<evidence type="ECO:0000313" key="6">
    <source>
        <dbReference type="Proteomes" id="UP001189773"/>
    </source>
</evidence>
<accession>A0ABN9IZE7</accession>
<dbReference type="PANTHER" id="PTHR30408">
    <property type="entry name" value="TYPE-1 RESTRICTION ENZYME ECOKI SPECIFICITY PROTEIN"/>
    <property type="match status" value="1"/>
</dbReference>
<dbReference type="EMBL" id="CATZAR010000006">
    <property type="protein sequence ID" value="CAJ0794435.1"/>
    <property type="molecule type" value="Genomic_DNA"/>
</dbReference>
<sequence>MSFDSTGVECQQTSIFSELIAQGALQIGDGYRAKNDELGGAGTIFLRAGHVRDTHIDFGGADRFQTTDNSKFKDKVSRSGDVVVTTKGNSTGRVAFVTRDMPEFVYSPHLSYWRSLDETRLCQGFLRAWSRGAEFRCQLDAMSRSTDMAPYLSLSDQKRLRITLLPVAEQREVAALLDELDDRITLLRETNATLEAIAQALFKSWFVDFDPVRAKQEGRAPDGMDEASAAQFPDAFEESELGLVPRGWAVRSLDSFANYLNGLALQKYPPESDDEYLPVIKIAQLRAGSASGADRASSRLKPEYVVHDGDVLFSWSGTLEVELWCGGDGALNQHLFKVTSTEVPKWFYYLSTRHFLLRFRDIAAHKATTMGHIQRKHLTEARLAIPPAHVLGSMSELVAPLIERRIANSLQARHLATLRDTLLPRLISGQLRLPEAEADALAA</sequence>
<dbReference type="Proteomes" id="UP001189773">
    <property type="component" value="Unassembled WGS sequence"/>
</dbReference>
<comment type="caution">
    <text evidence="5">The sequence shown here is derived from an EMBL/GenBank/DDBJ whole genome shotgun (WGS) entry which is preliminary data.</text>
</comment>
<dbReference type="SUPFAM" id="SSF116734">
    <property type="entry name" value="DNA methylase specificity domain"/>
    <property type="match status" value="2"/>
</dbReference>
<evidence type="ECO:0000313" key="5">
    <source>
        <dbReference type="EMBL" id="CAJ0794435.1"/>
    </source>
</evidence>
<evidence type="ECO:0000256" key="2">
    <source>
        <dbReference type="ARBA" id="ARBA00022747"/>
    </source>
</evidence>
<proteinExistence type="inferred from homology"/>
<dbReference type="Gene3D" id="3.90.220.20">
    <property type="entry name" value="DNA methylase specificity domains"/>
    <property type="match status" value="2"/>
</dbReference>
<name>A0ABN9IZE7_9RALS</name>
<organism evidence="5 6">
    <name type="scientific">Ralstonia thomasii</name>
    <dbReference type="NCBI Taxonomy" id="3058596"/>
    <lineage>
        <taxon>Bacteria</taxon>
        <taxon>Pseudomonadati</taxon>
        <taxon>Pseudomonadota</taxon>
        <taxon>Betaproteobacteria</taxon>
        <taxon>Burkholderiales</taxon>
        <taxon>Burkholderiaceae</taxon>
        <taxon>Ralstonia</taxon>
    </lineage>
</organism>
<keyword evidence="6" id="KW-1185">Reference proteome</keyword>
<evidence type="ECO:0000256" key="3">
    <source>
        <dbReference type="ARBA" id="ARBA00023125"/>
    </source>
</evidence>
<gene>
    <name evidence="5" type="ORF">LMG18095_02604</name>
</gene>
<dbReference type="RefSeq" id="WP_235202050.1">
    <property type="nucleotide sequence ID" value="NZ_CATZAR010000006.1"/>
</dbReference>
<feature type="domain" description="Type I restriction modification DNA specificity" evidence="4">
    <location>
        <begin position="245"/>
        <end position="388"/>
    </location>
</feature>
<dbReference type="InterPro" id="IPR044946">
    <property type="entry name" value="Restrct_endonuc_typeI_TRD_sf"/>
</dbReference>
<evidence type="ECO:0000256" key="1">
    <source>
        <dbReference type="ARBA" id="ARBA00010923"/>
    </source>
</evidence>
<reference evidence="5 6" key="1">
    <citation type="submission" date="2023-07" db="EMBL/GenBank/DDBJ databases">
        <authorList>
            <person name="Peeters C."/>
        </authorList>
    </citation>
    <scope>NUCLEOTIDE SEQUENCE [LARGE SCALE GENOMIC DNA]</scope>
    <source>
        <strain evidence="5 6">LMG 18095</strain>
    </source>
</reference>
<keyword evidence="3" id="KW-0238">DNA-binding</keyword>
<comment type="similarity">
    <text evidence="1">Belongs to the type-I restriction system S methylase family.</text>
</comment>